<proteinExistence type="predicted"/>
<feature type="chain" id="PRO_5042858614" description="CBM-cenC domain-containing protein" evidence="2">
    <location>
        <begin position="21"/>
        <end position="201"/>
    </location>
</feature>
<evidence type="ECO:0000313" key="4">
    <source>
        <dbReference type="EMBL" id="KAK7116379.1"/>
    </source>
</evidence>
<dbReference type="SUPFAM" id="SSF49785">
    <property type="entry name" value="Galactose-binding domain-like"/>
    <property type="match status" value="1"/>
</dbReference>
<accession>A0AAN9C4A6</accession>
<dbReference type="GO" id="GO:0016798">
    <property type="term" value="F:hydrolase activity, acting on glycosyl bonds"/>
    <property type="evidence" value="ECO:0007669"/>
    <property type="project" value="InterPro"/>
</dbReference>
<reference evidence="4 5" key="1">
    <citation type="submission" date="2024-02" db="EMBL/GenBank/DDBJ databases">
        <title>Chromosome-scale genome assembly of the rough periwinkle Littorina saxatilis.</title>
        <authorList>
            <person name="De Jode A."/>
            <person name="Faria R."/>
            <person name="Formenti G."/>
            <person name="Sims Y."/>
            <person name="Smith T.P."/>
            <person name="Tracey A."/>
            <person name="Wood J.M.D."/>
            <person name="Zagrodzka Z.B."/>
            <person name="Johannesson K."/>
            <person name="Butlin R.K."/>
            <person name="Leder E.H."/>
        </authorList>
    </citation>
    <scope>NUCLEOTIDE SEQUENCE [LARGE SCALE GENOMIC DNA]</scope>
    <source>
        <strain evidence="4">Snail1</strain>
        <tissue evidence="4">Muscle</tissue>
    </source>
</reference>
<evidence type="ECO:0000256" key="1">
    <source>
        <dbReference type="ARBA" id="ARBA00022801"/>
    </source>
</evidence>
<evidence type="ECO:0000259" key="3">
    <source>
        <dbReference type="Pfam" id="PF02018"/>
    </source>
</evidence>
<keyword evidence="1" id="KW-0378">Hydrolase</keyword>
<organism evidence="4 5">
    <name type="scientific">Littorina saxatilis</name>
    <dbReference type="NCBI Taxonomy" id="31220"/>
    <lineage>
        <taxon>Eukaryota</taxon>
        <taxon>Metazoa</taxon>
        <taxon>Spiralia</taxon>
        <taxon>Lophotrochozoa</taxon>
        <taxon>Mollusca</taxon>
        <taxon>Gastropoda</taxon>
        <taxon>Caenogastropoda</taxon>
        <taxon>Littorinimorpha</taxon>
        <taxon>Littorinoidea</taxon>
        <taxon>Littorinidae</taxon>
        <taxon>Littorina</taxon>
    </lineage>
</organism>
<comment type="caution">
    <text evidence="4">The sequence shown here is derived from an EMBL/GenBank/DDBJ whole genome shotgun (WGS) entry which is preliminary data.</text>
</comment>
<name>A0AAN9C4A6_9CAEN</name>
<dbReference type="InterPro" id="IPR003305">
    <property type="entry name" value="CenC_carb-bd"/>
</dbReference>
<dbReference type="Gene3D" id="2.60.120.260">
    <property type="entry name" value="Galactose-binding domain-like"/>
    <property type="match status" value="1"/>
</dbReference>
<feature type="domain" description="CBM-cenC" evidence="3">
    <location>
        <begin position="23"/>
        <end position="160"/>
    </location>
</feature>
<protein>
    <recommendedName>
        <fullName evidence="3">CBM-cenC domain-containing protein</fullName>
    </recommendedName>
</protein>
<dbReference type="InterPro" id="IPR008979">
    <property type="entry name" value="Galactose-bd-like_sf"/>
</dbReference>
<feature type="signal peptide" evidence="2">
    <location>
        <begin position="1"/>
        <end position="20"/>
    </location>
</feature>
<gene>
    <name evidence="4" type="ORF">V1264_002069</name>
</gene>
<dbReference type="Pfam" id="PF02018">
    <property type="entry name" value="CBM_4_9"/>
    <property type="match status" value="1"/>
</dbReference>
<evidence type="ECO:0000256" key="2">
    <source>
        <dbReference type="SAM" id="SignalP"/>
    </source>
</evidence>
<dbReference type="AlphaFoldDB" id="A0AAN9C4A6"/>
<keyword evidence="5" id="KW-1185">Reference proteome</keyword>
<evidence type="ECO:0000313" key="5">
    <source>
        <dbReference type="Proteomes" id="UP001374579"/>
    </source>
</evidence>
<dbReference type="EMBL" id="JBAMIC010000001">
    <property type="protein sequence ID" value="KAK7116379.1"/>
    <property type="molecule type" value="Genomic_DNA"/>
</dbReference>
<dbReference type="Proteomes" id="UP001374579">
    <property type="component" value="Unassembled WGS sequence"/>
</dbReference>
<sequence length="201" mass="22648">MRAHLLGTLVALATWQLVIGQENLLRNPSFENEVVEADWKGAGFLMERVTDDVYDGTYAIKCSQRDRGLEGPIQIPLNVTQGKTYQFEGHFKLLNGLQGKLWQTFKIVLQYTIPGVPNLKTYNIALSGFGTPQRGWFKVEGSMAAPSVEFTEARLALRGPDPEVAFLADDLKLYEIPEDSSWRAQSYQNIEDHRKGNINVM</sequence>
<keyword evidence="2" id="KW-0732">Signal</keyword>